<evidence type="ECO:0000256" key="8">
    <source>
        <dbReference type="ARBA" id="ARBA00023002"/>
    </source>
</evidence>
<protein>
    <recommendedName>
        <fullName evidence="4 16">Dihydrolipoyl dehydrogenase</fullName>
        <ecNumber evidence="3 16">1.8.1.4</ecNumber>
    </recommendedName>
</protein>
<dbReference type="NCBIfam" id="TIGR01350">
    <property type="entry name" value="lipoamide_DH"/>
    <property type="match status" value="1"/>
</dbReference>
<keyword evidence="10" id="KW-1015">Disulfide bond</keyword>
<keyword evidence="9 14" id="KW-0520">NAD</keyword>
<evidence type="ECO:0000256" key="14">
    <source>
        <dbReference type="PIRSR" id="PIRSR000350-3"/>
    </source>
</evidence>
<dbReference type="AlphaFoldDB" id="A0A941HQN3"/>
<gene>
    <name evidence="19" type="primary">lpdA</name>
    <name evidence="19" type="ORF">KCG48_03185</name>
</gene>
<keyword evidence="5" id="KW-0963">Cytoplasm</keyword>
<dbReference type="Proteomes" id="UP000675379">
    <property type="component" value="Unassembled WGS sequence"/>
</dbReference>
<dbReference type="SUPFAM" id="SSF51905">
    <property type="entry name" value="FAD/NAD(P)-binding domain"/>
    <property type="match status" value="1"/>
</dbReference>
<keyword evidence="7 14" id="KW-0274">FAD</keyword>
<evidence type="ECO:0000256" key="4">
    <source>
        <dbReference type="ARBA" id="ARBA00016961"/>
    </source>
</evidence>
<dbReference type="InterPro" id="IPR004099">
    <property type="entry name" value="Pyr_nucl-diS_OxRdtase_dimer"/>
</dbReference>
<dbReference type="EMBL" id="JAGSCS010000003">
    <property type="protein sequence ID" value="MBR0575337.1"/>
    <property type="molecule type" value="Genomic_DNA"/>
</dbReference>
<feature type="domain" description="FAD/NAD(P)-binding" evidence="18">
    <location>
        <begin position="4"/>
        <end position="319"/>
    </location>
</feature>
<sequence>MAEKVIIIGGGPGGYVAAIRLSRLGFETTLIEKERIGGVCLNHGCIPTKALYRSAQVFRTAKELDQFGLELQGEVKPQGEKIRQRKNDVVDTLVGGIEQLLKSSGVQVILGEAHIEGPGMVRVNGEMLSYDKLIVATGSTSFVPPIPGIDSPGVVTSTELLDADTLPNHLVIIGGGIIGMEFAGIFAAFGCKVTVLEALPNILAGMDSELVKRMKPMLKKQGIEVHTAMAVEEITAQEGVLTVKAQGKKDRLELTCDRVLVATGRKARVTGFGLENLPVEIQRKGIVVDEHFRTTAENVYAIGDVNGLWQLAHVASAQGEYVADLLAGEKPHLGKRVPGCVFLFPEMSSVGWTEDRLKEEGIPYKSSKFMFGANGKAQTLGEPEGLIKVLADEDNRLLGVHILGPHASDLIAEATLACEKGMRVEDLKPVIHAHPTLSESFYESVMGLTGDAVHMIQTRR</sequence>
<accession>A0A941HQN3</accession>
<dbReference type="InterPro" id="IPR012999">
    <property type="entry name" value="Pyr_OxRdtase_I_AS"/>
</dbReference>
<proteinExistence type="inferred from homology"/>
<keyword evidence="8 16" id="KW-0560">Oxidoreductase</keyword>
<comment type="similarity">
    <text evidence="2 16">Belongs to the class-I pyridine nucleotide-disulfide oxidoreductase family.</text>
</comment>
<dbReference type="PANTHER" id="PTHR22912">
    <property type="entry name" value="DISULFIDE OXIDOREDUCTASE"/>
    <property type="match status" value="1"/>
</dbReference>
<evidence type="ECO:0000313" key="20">
    <source>
        <dbReference type="Proteomes" id="UP000675379"/>
    </source>
</evidence>
<evidence type="ECO:0000256" key="7">
    <source>
        <dbReference type="ARBA" id="ARBA00022827"/>
    </source>
</evidence>
<feature type="binding site" evidence="14">
    <location>
        <position position="264"/>
    </location>
    <ligand>
        <name>NAD(+)</name>
        <dbReference type="ChEBI" id="CHEBI:57540"/>
    </ligand>
</feature>
<evidence type="ECO:0000256" key="12">
    <source>
        <dbReference type="ARBA" id="ARBA00049187"/>
    </source>
</evidence>
<dbReference type="InterPro" id="IPR016156">
    <property type="entry name" value="FAD/NAD-linked_Rdtase_dimer_sf"/>
</dbReference>
<evidence type="ECO:0000256" key="11">
    <source>
        <dbReference type="ARBA" id="ARBA00023284"/>
    </source>
</evidence>
<dbReference type="PROSITE" id="PS00076">
    <property type="entry name" value="PYRIDINE_REDOX_1"/>
    <property type="match status" value="1"/>
</dbReference>
<dbReference type="Pfam" id="PF02852">
    <property type="entry name" value="Pyr_redox_dim"/>
    <property type="match status" value="1"/>
</dbReference>
<dbReference type="SUPFAM" id="SSF55424">
    <property type="entry name" value="FAD/NAD-linked reductases, dimerisation (C-terminal) domain"/>
    <property type="match status" value="1"/>
</dbReference>
<dbReference type="GO" id="GO:0005737">
    <property type="term" value="C:cytoplasm"/>
    <property type="evidence" value="ECO:0007669"/>
    <property type="project" value="UniProtKB-SubCell"/>
</dbReference>
<feature type="disulfide bond" description="Redox-active" evidence="15">
    <location>
        <begin position="40"/>
        <end position="45"/>
    </location>
</feature>
<evidence type="ECO:0000256" key="16">
    <source>
        <dbReference type="RuleBase" id="RU003692"/>
    </source>
</evidence>
<keyword evidence="6 16" id="KW-0285">Flavoprotein</keyword>
<evidence type="ECO:0000256" key="2">
    <source>
        <dbReference type="ARBA" id="ARBA00007532"/>
    </source>
</evidence>
<evidence type="ECO:0000259" key="17">
    <source>
        <dbReference type="Pfam" id="PF02852"/>
    </source>
</evidence>
<feature type="binding site" evidence="14">
    <location>
        <position position="304"/>
    </location>
    <ligand>
        <name>FAD</name>
        <dbReference type="ChEBI" id="CHEBI:57692"/>
    </ligand>
</feature>
<keyword evidence="14" id="KW-0547">Nucleotide-binding</keyword>
<reference evidence="19" key="1">
    <citation type="submission" date="2021-04" db="EMBL/GenBank/DDBJ databases">
        <title>Proteiniclasticum sedimins sp. nov., an obligate anaerobic bacterium isolated from anaerobic sludge.</title>
        <authorList>
            <person name="Liu J."/>
        </authorList>
    </citation>
    <scope>NUCLEOTIDE SEQUENCE</scope>
    <source>
        <strain evidence="19">BAD-10</strain>
    </source>
</reference>
<dbReference type="GO" id="GO:0050660">
    <property type="term" value="F:flavin adenine dinucleotide binding"/>
    <property type="evidence" value="ECO:0007669"/>
    <property type="project" value="InterPro"/>
</dbReference>
<dbReference type="PANTHER" id="PTHR22912:SF217">
    <property type="entry name" value="DIHYDROLIPOYL DEHYDROGENASE"/>
    <property type="match status" value="1"/>
</dbReference>
<feature type="binding site" evidence="14">
    <location>
        <position position="49"/>
    </location>
    <ligand>
        <name>FAD</name>
        <dbReference type="ChEBI" id="CHEBI:57692"/>
    </ligand>
</feature>
<dbReference type="EC" id="1.8.1.4" evidence="3 16"/>
<comment type="subcellular location">
    <subcellularLocation>
        <location evidence="1">Cytoplasm</location>
    </subcellularLocation>
</comment>
<keyword evidence="20" id="KW-1185">Reference proteome</keyword>
<dbReference type="RefSeq" id="WP_211799862.1">
    <property type="nucleotide sequence ID" value="NZ_JAGSCS010000003.1"/>
</dbReference>
<dbReference type="InterPro" id="IPR023753">
    <property type="entry name" value="FAD/NAD-binding_dom"/>
</dbReference>
<comment type="caution">
    <text evidence="19">The sequence shown here is derived from an EMBL/GenBank/DDBJ whole genome shotgun (WGS) entry which is preliminary data.</text>
</comment>
<dbReference type="InterPro" id="IPR050151">
    <property type="entry name" value="Class-I_Pyr_Nuc-Dis_Oxidored"/>
</dbReference>
<dbReference type="InterPro" id="IPR036188">
    <property type="entry name" value="FAD/NAD-bd_sf"/>
</dbReference>
<feature type="domain" description="Pyridine nucleotide-disulphide oxidoreductase dimerisation" evidence="17">
    <location>
        <begin position="337"/>
        <end position="443"/>
    </location>
</feature>
<evidence type="ECO:0000256" key="3">
    <source>
        <dbReference type="ARBA" id="ARBA00012608"/>
    </source>
</evidence>
<evidence type="ECO:0000256" key="6">
    <source>
        <dbReference type="ARBA" id="ARBA00022630"/>
    </source>
</evidence>
<comment type="catalytic activity">
    <reaction evidence="12 16">
        <text>N(6)-[(R)-dihydrolipoyl]-L-lysyl-[protein] + NAD(+) = N(6)-[(R)-lipoyl]-L-lysyl-[protein] + NADH + H(+)</text>
        <dbReference type="Rhea" id="RHEA:15045"/>
        <dbReference type="Rhea" id="RHEA-COMP:10474"/>
        <dbReference type="Rhea" id="RHEA-COMP:10475"/>
        <dbReference type="ChEBI" id="CHEBI:15378"/>
        <dbReference type="ChEBI" id="CHEBI:57540"/>
        <dbReference type="ChEBI" id="CHEBI:57945"/>
        <dbReference type="ChEBI" id="CHEBI:83099"/>
        <dbReference type="ChEBI" id="CHEBI:83100"/>
        <dbReference type="EC" id="1.8.1.4"/>
    </reaction>
</comment>
<evidence type="ECO:0000259" key="18">
    <source>
        <dbReference type="Pfam" id="PF07992"/>
    </source>
</evidence>
<dbReference type="FunFam" id="3.30.390.30:FF:000001">
    <property type="entry name" value="Dihydrolipoyl dehydrogenase"/>
    <property type="match status" value="1"/>
</dbReference>
<dbReference type="InterPro" id="IPR006258">
    <property type="entry name" value="Lipoamide_DH"/>
</dbReference>
<organism evidence="19 20">
    <name type="scientific">Proteiniclasticum sediminis</name>
    <dbReference type="NCBI Taxonomy" id="2804028"/>
    <lineage>
        <taxon>Bacteria</taxon>
        <taxon>Bacillati</taxon>
        <taxon>Bacillota</taxon>
        <taxon>Clostridia</taxon>
        <taxon>Eubacteriales</taxon>
        <taxon>Clostridiaceae</taxon>
        <taxon>Proteiniclasticum</taxon>
    </lineage>
</organism>
<dbReference type="PRINTS" id="PR00368">
    <property type="entry name" value="FADPNR"/>
</dbReference>
<evidence type="ECO:0000313" key="19">
    <source>
        <dbReference type="EMBL" id="MBR0575337.1"/>
    </source>
</evidence>
<dbReference type="PRINTS" id="PR00411">
    <property type="entry name" value="PNDRDTASEI"/>
</dbReference>
<comment type="cofactor">
    <cofactor evidence="14 16">
        <name>FAD</name>
        <dbReference type="ChEBI" id="CHEBI:57692"/>
    </cofactor>
    <text evidence="14 16">Binds 1 FAD per subunit.</text>
</comment>
<evidence type="ECO:0000256" key="10">
    <source>
        <dbReference type="ARBA" id="ARBA00023157"/>
    </source>
</evidence>
<keyword evidence="11 16" id="KW-0676">Redox-active center</keyword>
<evidence type="ECO:0000256" key="1">
    <source>
        <dbReference type="ARBA" id="ARBA00004496"/>
    </source>
</evidence>
<feature type="binding site" evidence="14">
    <location>
        <begin position="137"/>
        <end position="139"/>
    </location>
    <ligand>
        <name>FAD</name>
        <dbReference type="ChEBI" id="CHEBI:57692"/>
    </ligand>
</feature>
<comment type="miscellaneous">
    <text evidence="16">The active site is a redox-active disulfide bond.</text>
</comment>
<dbReference type="GO" id="GO:0006103">
    <property type="term" value="P:2-oxoglutarate metabolic process"/>
    <property type="evidence" value="ECO:0007669"/>
    <property type="project" value="TreeGrafter"/>
</dbReference>
<feature type="binding site" evidence="14">
    <location>
        <begin position="174"/>
        <end position="181"/>
    </location>
    <ligand>
        <name>NAD(+)</name>
        <dbReference type="ChEBI" id="CHEBI:57540"/>
    </ligand>
</feature>
<name>A0A941HQN3_9CLOT</name>
<dbReference type="PIRSF" id="PIRSF000350">
    <property type="entry name" value="Mercury_reductase_MerA"/>
    <property type="match status" value="1"/>
</dbReference>
<feature type="binding site" evidence="14">
    <location>
        <position position="197"/>
    </location>
    <ligand>
        <name>NAD(+)</name>
        <dbReference type="ChEBI" id="CHEBI:57540"/>
    </ligand>
</feature>
<feature type="active site" description="Proton acceptor" evidence="13">
    <location>
        <position position="434"/>
    </location>
</feature>
<evidence type="ECO:0000256" key="5">
    <source>
        <dbReference type="ARBA" id="ARBA00022490"/>
    </source>
</evidence>
<evidence type="ECO:0000256" key="13">
    <source>
        <dbReference type="PIRSR" id="PIRSR000350-2"/>
    </source>
</evidence>
<evidence type="ECO:0000256" key="9">
    <source>
        <dbReference type="ARBA" id="ARBA00023027"/>
    </source>
</evidence>
<dbReference type="GO" id="GO:0004148">
    <property type="term" value="F:dihydrolipoyl dehydrogenase (NADH) activity"/>
    <property type="evidence" value="ECO:0007669"/>
    <property type="project" value="UniProtKB-EC"/>
</dbReference>
<dbReference type="Pfam" id="PF07992">
    <property type="entry name" value="Pyr_redox_2"/>
    <property type="match status" value="1"/>
</dbReference>
<dbReference type="Gene3D" id="3.50.50.60">
    <property type="entry name" value="FAD/NAD(P)-binding domain"/>
    <property type="match status" value="2"/>
</dbReference>
<evidence type="ECO:0000256" key="15">
    <source>
        <dbReference type="PIRSR" id="PIRSR000350-4"/>
    </source>
</evidence>
<dbReference type="InterPro" id="IPR001100">
    <property type="entry name" value="Pyr_nuc-diS_OxRdtase"/>
</dbReference>
<dbReference type="Gene3D" id="3.30.390.30">
    <property type="match status" value="1"/>
</dbReference>